<dbReference type="AlphaFoldDB" id="A0A9P6TH89"/>
<dbReference type="Gene3D" id="3.40.50.720">
    <property type="entry name" value="NAD(P)-binding Rossmann-like Domain"/>
    <property type="match status" value="1"/>
</dbReference>
<dbReference type="EMBL" id="MU167208">
    <property type="protein sequence ID" value="KAG0152601.1"/>
    <property type="molecule type" value="Genomic_DNA"/>
</dbReference>
<accession>A0A9P6TH89</accession>
<dbReference type="InterPro" id="IPR002347">
    <property type="entry name" value="SDR_fam"/>
</dbReference>
<evidence type="ECO:0000256" key="1">
    <source>
        <dbReference type="ARBA" id="ARBA00006484"/>
    </source>
</evidence>
<evidence type="ECO:0008006" key="6">
    <source>
        <dbReference type="Google" id="ProtNLM"/>
    </source>
</evidence>
<protein>
    <recommendedName>
        <fullName evidence="6">NAD(P)-binding protein</fullName>
    </recommendedName>
</protein>
<dbReference type="InterPro" id="IPR036291">
    <property type="entry name" value="NAD(P)-bd_dom_sf"/>
</dbReference>
<dbReference type="PRINTS" id="PR00080">
    <property type="entry name" value="SDRFAMILY"/>
</dbReference>
<keyword evidence="3" id="KW-0560">Oxidoreductase</keyword>
<evidence type="ECO:0000313" key="5">
    <source>
        <dbReference type="Proteomes" id="UP000886653"/>
    </source>
</evidence>
<evidence type="ECO:0000313" key="4">
    <source>
        <dbReference type="EMBL" id="KAG0152601.1"/>
    </source>
</evidence>
<dbReference type="SUPFAM" id="SSF51735">
    <property type="entry name" value="NAD(P)-binding Rossmann-fold domains"/>
    <property type="match status" value="1"/>
</dbReference>
<sequence>MGPMLAEPKQESVKVTGETATSLPIGVDAARHYVEDSKNVITKTISDEFRLNGRTALVTGANGGLGLEMALVLAELGATVYAIDLFELPSKDFMACASYTKALLSHLGQEAKDRMHYKKSDVTNQEGIRALCKEIVQREGRLDVCVAAAGILHDAESCLTLSVDNFKRVMDVNTNGVFITATAAAYEMAKNNIPGSIIMIASMSGSITNRDHDWISYNTSKSAVLQMARSMACELGPKGIRVNTISPGYIKTAMTKKFLDSNPSLEKKWSNMNPLGRLGKLHEVRGVTAWLASDASTFCTGSEYVINFQFVHFFFFDVQD</sequence>
<dbReference type="Pfam" id="PF13561">
    <property type="entry name" value="adh_short_C2"/>
    <property type="match status" value="1"/>
</dbReference>
<reference evidence="4" key="1">
    <citation type="submission" date="2013-11" db="EMBL/GenBank/DDBJ databases">
        <title>Genome sequence of the fusiform rust pathogen reveals effectors for host alternation and coevolution with pine.</title>
        <authorList>
            <consortium name="DOE Joint Genome Institute"/>
            <person name="Smith K."/>
            <person name="Pendleton A."/>
            <person name="Kubisiak T."/>
            <person name="Anderson C."/>
            <person name="Salamov A."/>
            <person name="Aerts A."/>
            <person name="Riley R."/>
            <person name="Clum A."/>
            <person name="Lindquist E."/>
            <person name="Ence D."/>
            <person name="Campbell M."/>
            <person name="Kronenberg Z."/>
            <person name="Feau N."/>
            <person name="Dhillon B."/>
            <person name="Hamelin R."/>
            <person name="Burleigh J."/>
            <person name="Smith J."/>
            <person name="Yandell M."/>
            <person name="Nelson C."/>
            <person name="Grigoriev I."/>
            <person name="Davis J."/>
        </authorList>
    </citation>
    <scope>NUCLEOTIDE SEQUENCE</scope>
    <source>
        <strain evidence="4">G11</strain>
    </source>
</reference>
<gene>
    <name evidence="4" type="ORF">CROQUDRAFT_650045</name>
</gene>
<comment type="similarity">
    <text evidence="1">Belongs to the short-chain dehydrogenases/reductases (SDR) family.</text>
</comment>
<keyword evidence="5" id="KW-1185">Reference proteome</keyword>
<dbReference type="GO" id="GO:0016616">
    <property type="term" value="F:oxidoreductase activity, acting on the CH-OH group of donors, NAD or NADP as acceptor"/>
    <property type="evidence" value="ECO:0007669"/>
    <property type="project" value="UniProtKB-ARBA"/>
</dbReference>
<keyword evidence="2" id="KW-0521">NADP</keyword>
<dbReference type="OrthoDB" id="2499089at2759"/>
<dbReference type="PANTHER" id="PTHR43008">
    <property type="entry name" value="BENZIL REDUCTASE"/>
    <property type="match status" value="1"/>
</dbReference>
<name>A0A9P6TH89_9BASI</name>
<dbReference type="GO" id="GO:0050664">
    <property type="term" value="F:oxidoreductase activity, acting on NAD(P)H, oxygen as acceptor"/>
    <property type="evidence" value="ECO:0007669"/>
    <property type="project" value="TreeGrafter"/>
</dbReference>
<dbReference type="PANTHER" id="PTHR43008:SF4">
    <property type="entry name" value="CHAIN DEHYDROGENASE, PUTATIVE (AFU_ORTHOLOGUE AFUA_4G08710)-RELATED"/>
    <property type="match status" value="1"/>
</dbReference>
<dbReference type="PROSITE" id="PS00061">
    <property type="entry name" value="ADH_SHORT"/>
    <property type="match status" value="1"/>
</dbReference>
<dbReference type="InterPro" id="IPR020904">
    <property type="entry name" value="Sc_DH/Rdtase_CS"/>
</dbReference>
<evidence type="ECO:0000256" key="2">
    <source>
        <dbReference type="ARBA" id="ARBA00022857"/>
    </source>
</evidence>
<proteinExistence type="inferred from homology"/>
<organism evidence="4 5">
    <name type="scientific">Cronartium quercuum f. sp. fusiforme G11</name>
    <dbReference type="NCBI Taxonomy" id="708437"/>
    <lineage>
        <taxon>Eukaryota</taxon>
        <taxon>Fungi</taxon>
        <taxon>Dikarya</taxon>
        <taxon>Basidiomycota</taxon>
        <taxon>Pucciniomycotina</taxon>
        <taxon>Pucciniomycetes</taxon>
        <taxon>Pucciniales</taxon>
        <taxon>Coleosporiaceae</taxon>
        <taxon>Cronartium</taxon>
    </lineage>
</organism>
<dbReference type="PRINTS" id="PR00081">
    <property type="entry name" value="GDHRDH"/>
</dbReference>
<comment type="caution">
    <text evidence="4">The sequence shown here is derived from an EMBL/GenBank/DDBJ whole genome shotgun (WGS) entry which is preliminary data.</text>
</comment>
<dbReference type="FunFam" id="3.40.50.720:FF:000245">
    <property type="entry name" value="Short chain dehydrogenase, putative"/>
    <property type="match status" value="1"/>
</dbReference>
<evidence type="ECO:0000256" key="3">
    <source>
        <dbReference type="ARBA" id="ARBA00023002"/>
    </source>
</evidence>
<dbReference type="Proteomes" id="UP000886653">
    <property type="component" value="Unassembled WGS sequence"/>
</dbReference>